<evidence type="ECO:0000256" key="1">
    <source>
        <dbReference type="ARBA" id="ARBA00022729"/>
    </source>
</evidence>
<dbReference type="PANTHER" id="PTHR46769:SF2">
    <property type="entry name" value="FIBROCYSTIN-L ISOFORM 2 PRECURSOR-RELATED"/>
    <property type="match status" value="1"/>
</dbReference>
<organism evidence="4">
    <name type="scientific">candidate division CPR3 bacterium</name>
    <dbReference type="NCBI Taxonomy" id="2268181"/>
    <lineage>
        <taxon>Bacteria</taxon>
        <taxon>Bacteria division CPR3</taxon>
    </lineage>
</organism>
<dbReference type="Gene3D" id="2.60.40.10">
    <property type="entry name" value="Immunoglobulins"/>
    <property type="match status" value="5"/>
</dbReference>
<feature type="transmembrane region" description="Helical" evidence="2">
    <location>
        <begin position="7"/>
        <end position="24"/>
    </location>
</feature>
<dbReference type="InterPro" id="IPR013783">
    <property type="entry name" value="Ig-like_fold"/>
</dbReference>
<feature type="domain" description="IPT/TIG" evidence="3">
    <location>
        <begin position="90"/>
        <end position="163"/>
    </location>
</feature>
<keyword evidence="1" id="KW-0732">Signal</keyword>
<dbReference type="PANTHER" id="PTHR46769">
    <property type="entry name" value="POLYCYSTIC KIDNEY AND HEPATIC DISEASE 1 (AUTOSOMAL RECESSIVE)-LIKE 1"/>
    <property type="match status" value="1"/>
</dbReference>
<dbReference type="Pfam" id="PF01833">
    <property type="entry name" value="TIG"/>
    <property type="match status" value="3"/>
</dbReference>
<evidence type="ECO:0000256" key="2">
    <source>
        <dbReference type="SAM" id="Phobius"/>
    </source>
</evidence>
<dbReference type="Proteomes" id="UP000885695">
    <property type="component" value="Unassembled WGS sequence"/>
</dbReference>
<keyword evidence="2" id="KW-1133">Transmembrane helix</keyword>
<dbReference type="InterPro" id="IPR002909">
    <property type="entry name" value="IPT_dom"/>
</dbReference>
<keyword evidence="2" id="KW-0812">Transmembrane</keyword>
<dbReference type="EMBL" id="DRHL01000071">
    <property type="protein sequence ID" value="HEB13593.1"/>
    <property type="molecule type" value="Genomic_DNA"/>
</dbReference>
<feature type="domain" description="IPT/TIG" evidence="3">
    <location>
        <begin position="190"/>
        <end position="270"/>
    </location>
</feature>
<feature type="domain" description="IPT/TIG" evidence="3">
    <location>
        <begin position="276"/>
        <end position="361"/>
    </location>
</feature>
<keyword evidence="2" id="KW-0472">Membrane</keyword>
<dbReference type="InterPro" id="IPR052387">
    <property type="entry name" value="Fibrocystin"/>
</dbReference>
<evidence type="ECO:0000313" key="4">
    <source>
        <dbReference type="EMBL" id="HEB13593.1"/>
    </source>
</evidence>
<accession>A0A7C1S9B4</accession>
<feature type="transmembrane region" description="Helical" evidence="2">
    <location>
        <begin position="30"/>
        <end position="50"/>
    </location>
</feature>
<name>A0A7C1S9B4_UNCC3</name>
<dbReference type="SUPFAM" id="SSF81296">
    <property type="entry name" value="E set domains"/>
    <property type="match status" value="5"/>
</dbReference>
<proteinExistence type="predicted"/>
<reference evidence="4" key="1">
    <citation type="journal article" date="2020" name="mSystems">
        <title>Genome- and Community-Level Interaction Insights into Carbon Utilization and Element Cycling Functions of Hydrothermarchaeota in Hydrothermal Sediment.</title>
        <authorList>
            <person name="Zhou Z."/>
            <person name="Liu Y."/>
            <person name="Xu W."/>
            <person name="Pan J."/>
            <person name="Luo Z.H."/>
            <person name="Li M."/>
        </authorList>
    </citation>
    <scope>NUCLEOTIDE SEQUENCE [LARGE SCALE GENOMIC DNA]</scope>
    <source>
        <strain evidence="4">HyVt-369</strain>
    </source>
</reference>
<comment type="caution">
    <text evidence="4">The sequence shown here is derived from an EMBL/GenBank/DDBJ whole genome shotgun (WGS) entry which is preliminary data.</text>
</comment>
<protein>
    <recommendedName>
        <fullName evidence="3">IPT/TIG domain-containing protein</fullName>
    </recommendedName>
</protein>
<feature type="transmembrane region" description="Helical" evidence="2">
    <location>
        <begin position="62"/>
        <end position="86"/>
    </location>
</feature>
<gene>
    <name evidence="4" type="ORF">ENI13_01285</name>
</gene>
<dbReference type="InterPro" id="IPR014756">
    <property type="entry name" value="Ig_E-set"/>
</dbReference>
<evidence type="ECO:0000259" key="3">
    <source>
        <dbReference type="Pfam" id="PF01833"/>
    </source>
</evidence>
<dbReference type="AlphaFoldDB" id="A0A7C1S9B4"/>
<sequence>MKIIKGILLPAIFIFSTVIINMVLPPHLKWLAWPTLALLLILLVVFVYQYEGKTIYKSSHGVFHWIGLCTFLLGLPLVVSVIVLIFTPKPLIHEIKPIEGFAGETVDIIGDNFSPDKDCNVVKFNGIRASIKDIERGEPMIIKATVPRGTTAEHVSVTITRRLFRTDRSRFFIIGEPLINDFDPKKGFKPRGTFEGTLVGITGVNFDKRPDNKENNTVKICDKKALIVSVEGKDGEVIMSVYVPDQVEEGIEGPITVKTPAGIATSTQSFYIFKKPTISGFLPKRGFRPKEGFRKTEVTISGTEFDDLNEDNNIVIFNHIEAEVKQVLSTKEIVVYVPDEATEGPITVKTPAGIATSTEPFHIIREPAVEYFQPFRAQADETIRIIGRNFDADIRENNIVKFGEVDASIESVSPEGTEIVAKVPKRTGDRRITVTTPAGTAISESNFQILPKITRFEPQEGPPGTPVTIYGYGFGER</sequence>
<feature type="non-terminal residue" evidence="4">
    <location>
        <position position="477"/>
    </location>
</feature>